<evidence type="ECO:0008006" key="7">
    <source>
        <dbReference type="Google" id="ProtNLM"/>
    </source>
</evidence>
<organism evidence="5 6">
    <name type="scientific">Ostreobium quekettii</name>
    <dbReference type="NCBI Taxonomy" id="121088"/>
    <lineage>
        <taxon>Eukaryota</taxon>
        <taxon>Viridiplantae</taxon>
        <taxon>Chlorophyta</taxon>
        <taxon>core chlorophytes</taxon>
        <taxon>Ulvophyceae</taxon>
        <taxon>TCBD clade</taxon>
        <taxon>Bryopsidales</taxon>
        <taxon>Ostreobineae</taxon>
        <taxon>Ostreobiaceae</taxon>
        <taxon>Ostreobium</taxon>
    </lineage>
</organism>
<name>A0A8S1IPX6_9CHLO</name>
<evidence type="ECO:0000259" key="3">
    <source>
        <dbReference type="Pfam" id="PF14647"/>
    </source>
</evidence>
<protein>
    <recommendedName>
        <fullName evidence="7">Protein FAM91A1</fullName>
    </recommendedName>
</protein>
<dbReference type="AlphaFoldDB" id="A0A8S1IPX6"/>
<evidence type="ECO:0000313" key="6">
    <source>
        <dbReference type="Proteomes" id="UP000708148"/>
    </source>
</evidence>
<dbReference type="PANTHER" id="PTHR28441:SF2">
    <property type="entry name" value="PROTEIN FAM91A1"/>
    <property type="match status" value="1"/>
</dbReference>
<feature type="domain" description="FAM91 N-terminal" evidence="3">
    <location>
        <begin position="11"/>
        <end position="305"/>
    </location>
</feature>
<reference evidence="5" key="1">
    <citation type="submission" date="2020-12" db="EMBL/GenBank/DDBJ databases">
        <authorList>
            <person name="Iha C."/>
        </authorList>
    </citation>
    <scope>NUCLEOTIDE SEQUENCE</scope>
</reference>
<dbReference type="Proteomes" id="UP000708148">
    <property type="component" value="Unassembled WGS sequence"/>
</dbReference>
<evidence type="ECO:0000313" key="5">
    <source>
        <dbReference type="EMBL" id="CAD7697174.1"/>
    </source>
</evidence>
<comment type="caution">
    <text evidence="5">The sequence shown here is derived from an EMBL/GenBank/DDBJ whole genome shotgun (WGS) entry which is preliminary data.</text>
</comment>
<evidence type="ECO:0000259" key="4">
    <source>
        <dbReference type="Pfam" id="PF14648"/>
    </source>
</evidence>
<sequence>MVSEDWISRAIQAGRTYEQLPARVRSALPIGEWKARVKDHCIQHGYAWGESPASTSCGEQEYYEDLLAYYKQHEWLFPYHLAGYICRVLRTTAFRYYFDTLYASLKEERAYDRIPNFAAADIVRKLGIGRNEYIAILDSCKAKKLLWRVNKGIAKEMLPSEPLNIPLEPWWKVSVVNVSEPEFRVLSSSELDLLQGACQPQGVTVSEADQTTLRSLYKRGLVYFTVPIKEDDHFTIPPLEGFVSNKNTVPGEGVDPMESLLYSIFVANSESCSVGDLARVLNVNVSQVQAAMGVACRLGFVSRVPRDSDKDGAAPSYDSVPLRDDDEEVDSSSAKTQDSGHRKDNTKPEEGSAVALIVDAETTSYLMMGALSPAVKKHAVTLFEGGRVAGDDTIEELISELRLSASAHEQLGGEMVELTQHTTALVTALDCVKAASGGRSIELLRRESLAGLSHGAIHRVLSHAYKVVVPVAPLPGEVLPLGFEPEEGSSPGPVFFGPAGPVSSPWFQLAVYTVVGAGPVSMVFLHGQRLHKLPGPAASCRSAFVRPWGAPPDSALLVSQPFLIFYLNEMLRKGAVVLQPLLACERERAQALEGGKLDDLGLVDIPLPFVVLETEENKKLVQGFERPSGKAVELNIPLGLEDALHACGLDSSVGFVKMIDASWLGSSSGEWLPLEVHLGLPLHSVGLCKAVCDLATEGMLFDAQGRDVQIKSQKQRVAIADRLMGAFGGGWGGAGTLAGSLPATNFMFDGSKVVRADFSSCIQGSGSHSAGNEVATSMQPGVRVM</sequence>
<dbReference type="InterPro" id="IPR028097">
    <property type="entry name" value="FAM91_C_dom"/>
</dbReference>
<dbReference type="Pfam" id="PF14647">
    <property type="entry name" value="FAM91_N"/>
    <property type="match status" value="1"/>
</dbReference>
<comment type="similarity">
    <text evidence="1">Belongs to the FAM91 family.</text>
</comment>
<feature type="domain" description="FAM91 C-terminal" evidence="4">
    <location>
        <begin position="354"/>
        <end position="660"/>
    </location>
</feature>
<dbReference type="PANTHER" id="PTHR28441">
    <property type="entry name" value="PROTEIN FAM91A1"/>
    <property type="match status" value="1"/>
</dbReference>
<dbReference type="Pfam" id="PF14648">
    <property type="entry name" value="FAM91_C"/>
    <property type="match status" value="1"/>
</dbReference>
<evidence type="ECO:0000256" key="1">
    <source>
        <dbReference type="ARBA" id="ARBA00010319"/>
    </source>
</evidence>
<gene>
    <name evidence="5" type="ORF">OSTQU699_LOCUS2535</name>
</gene>
<dbReference type="OrthoDB" id="275996at2759"/>
<dbReference type="InterPro" id="IPR028091">
    <property type="entry name" value="FAM91_N_dom"/>
</dbReference>
<dbReference type="EMBL" id="CAJHUC010000621">
    <property type="protein sequence ID" value="CAD7697174.1"/>
    <property type="molecule type" value="Genomic_DNA"/>
</dbReference>
<feature type="compositionally biased region" description="Basic and acidic residues" evidence="2">
    <location>
        <begin position="338"/>
        <end position="350"/>
    </location>
</feature>
<proteinExistence type="inferred from homology"/>
<evidence type="ECO:0000256" key="2">
    <source>
        <dbReference type="SAM" id="MobiDB-lite"/>
    </source>
</evidence>
<feature type="region of interest" description="Disordered" evidence="2">
    <location>
        <begin position="308"/>
        <end position="352"/>
    </location>
</feature>
<keyword evidence="6" id="KW-1185">Reference proteome</keyword>
<accession>A0A8S1IPX6</accession>
<dbReference type="InterPro" id="IPR039199">
    <property type="entry name" value="FAM91"/>
</dbReference>